<gene>
    <name evidence="1" type="ORF">I4I82_23630</name>
</gene>
<proteinExistence type="predicted"/>
<keyword evidence="2" id="KW-1185">Reference proteome</keyword>
<evidence type="ECO:0000313" key="1">
    <source>
        <dbReference type="EMBL" id="MBW0130638.1"/>
    </source>
</evidence>
<sequence>MSGDDQRARVVGVGMIPVATRSRSEPFDVTGERAVRAALSDAGVEHSAVQQAHVGYV</sequence>
<dbReference type="Proteomes" id="UP000694300">
    <property type="component" value="Unassembled WGS sequence"/>
</dbReference>
<dbReference type="RefSeq" id="WP_218594381.1">
    <property type="nucleotide sequence ID" value="NZ_JADQDE010000305.1"/>
</dbReference>
<reference evidence="1 2" key="1">
    <citation type="submission" date="2020-11" db="EMBL/GenBank/DDBJ databases">
        <title>Pseudonocardia abyssalis sp. nov. and Pseudonocardia oceani sp. nov., description and phylogenomic analysis of two novel actinomycetes isolated from the deep Southern Ocean.</title>
        <authorList>
            <person name="Parra J."/>
        </authorList>
    </citation>
    <scope>NUCLEOTIDE SEQUENCE [LARGE SCALE GENOMIC DNA]</scope>
    <source>
        <strain evidence="2">KRD185</strain>
    </source>
</reference>
<comment type="caution">
    <text evidence="1">The sequence shown here is derived from an EMBL/GenBank/DDBJ whole genome shotgun (WGS) entry which is preliminary data.</text>
</comment>
<name>A0ABS6UEI6_9PSEU</name>
<dbReference type="EMBL" id="JADQDF010000001">
    <property type="protein sequence ID" value="MBW0130638.1"/>
    <property type="molecule type" value="Genomic_DNA"/>
</dbReference>
<evidence type="ECO:0000313" key="2">
    <source>
        <dbReference type="Proteomes" id="UP000694300"/>
    </source>
</evidence>
<protein>
    <submittedName>
        <fullName evidence="1">Uncharacterized protein</fullName>
    </submittedName>
</protein>
<accession>A0ABS6UEI6</accession>
<organism evidence="1 2">
    <name type="scientific">Pseudonocardia oceani</name>
    <dbReference type="NCBI Taxonomy" id="2792013"/>
    <lineage>
        <taxon>Bacteria</taxon>
        <taxon>Bacillati</taxon>
        <taxon>Actinomycetota</taxon>
        <taxon>Actinomycetes</taxon>
        <taxon>Pseudonocardiales</taxon>
        <taxon>Pseudonocardiaceae</taxon>
        <taxon>Pseudonocardia</taxon>
    </lineage>
</organism>